<protein>
    <submittedName>
        <fullName evidence="7">Protein containing DNA/RNA helicase</fullName>
    </submittedName>
</protein>
<feature type="region of interest" description="Disordered" evidence="5">
    <location>
        <begin position="95"/>
        <end position="120"/>
    </location>
</feature>
<keyword evidence="2" id="KW-0378">Hydrolase</keyword>
<dbReference type="PROSITE" id="PS51194">
    <property type="entry name" value="HELICASE_CTER"/>
    <property type="match status" value="1"/>
</dbReference>
<dbReference type="GO" id="GO:0005524">
    <property type="term" value="F:ATP binding"/>
    <property type="evidence" value="ECO:0007669"/>
    <property type="project" value="UniProtKB-KW"/>
</dbReference>
<dbReference type="InterPro" id="IPR027417">
    <property type="entry name" value="P-loop_NTPase"/>
</dbReference>
<evidence type="ECO:0000259" key="6">
    <source>
        <dbReference type="PROSITE" id="PS51194"/>
    </source>
</evidence>
<dbReference type="GO" id="GO:0004386">
    <property type="term" value="F:helicase activity"/>
    <property type="evidence" value="ECO:0007669"/>
    <property type="project" value="UniProtKB-KW"/>
</dbReference>
<keyword evidence="3 7" id="KW-0347">Helicase</keyword>
<sequence length="120" mass="13483">MEILDRFRSGEVNCLVATSVAEEGLDIPDTDLVVFYEPVPSEIRTIQRRGRTGRFHAGRVVVLVSQGTRDQVSQYASGRKERRIRALLEEIRAQGGGEVTRPDRGKQSTLEQFGSPTRLR</sequence>
<keyword evidence="4" id="KW-0067">ATP-binding</keyword>
<evidence type="ECO:0000256" key="3">
    <source>
        <dbReference type="ARBA" id="ARBA00022806"/>
    </source>
</evidence>
<evidence type="ECO:0000256" key="4">
    <source>
        <dbReference type="ARBA" id="ARBA00022840"/>
    </source>
</evidence>
<evidence type="ECO:0000313" key="7">
    <source>
        <dbReference type="EMBL" id="EQD35753.1"/>
    </source>
</evidence>
<dbReference type="SMART" id="SM00490">
    <property type="entry name" value="HELICc"/>
    <property type="match status" value="1"/>
</dbReference>
<feature type="compositionally biased region" description="Polar residues" evidence="5">
    <location>
        <begin position="107"/>
        <end position="120"/>
    </location>
</feature>
<reference evidence="7" key="2">
    <citation type="journal article" date="2014" name="ISME J.">
        <title>Microbial stratification in low pH oxic and suboxic macroscopic growths along an acid mine drainage.</title>
        <authorList>
            <person name="Mendez-Garcia C."/>
            <person name="Mesa V."/>
            <person name="Sprenger R.R."/>
            <person name="Richter M."/>
            <person name="Diez M.S."/>
            <person name="Solano J."/>
            <person name="Bargiela R."/>
            <person name="Golyshina O.V."/>
            <person name="Manteca A."/>
            <person name="Ramos J.L."/>
            <person name="Gallego J.R."/>
            <person name="Llorente I."/>
            <person name="Martins Dos Santos V.A."/>
            <person name="Jensen O.N."/>
            <person name="Pelaez A.I."/>
            <person name="Sanchez J."/>
            <person name="Ferrer M."/>
        </authorList>
    </citation>
    <scope>NUCLEOTIDE SEQUENCE</scope>
</reference>
<comment type="caution">
    <text evidence="7">The sequence shown here is derived from an EMBL/GenBank/DDBJ whole genome shotgun (WGS) entry which is preliminary data.</text>
</comment>
<name>T0YRI3_9ZZZZ</name>
<dbReference type="SUPFAM" id="SSF52540">
    <property type="entry name" value="P-loop containing nucleoside triphosphate hydrolases"/>
    <property type="match status" value="1"/>
</dbReference>
<accession>T0YRI3</accession>
<dbReference type="PANTHER" id="PTHR14025">
    <property type="entry name" value="FANCONI ANEMIA GROUP M FANCM FAMILY MEMBER"/>
    <property type="match status" value="1"/>
</dbReference>
<dbReference type="InterPro" id="IPR001650">
    <property type="entry name" value="Helicase_C-like"/>
</dbReference>
<organism evidence="7">
    <name type="scientific">mine drainage metagenome</name>
    <dbReference type="NCBI Taxonomy" id="410659"/>
    <lineage>
        <taxon>unclassified sequences</taxon>
        <taxon>metagenomes</taxon>
        <taxon>ecological metagenomes</taxon>
    </lineage>
</organism>
<dbReference type="AlphaFoldDB" id="T0YRI3"/>
<dbReference type="Gene3D" id="3.40.50.300">
    <property type="entry name" value="P-loop containing nucleotide triphosphate hydrolases"/>
    <property type="match status" value="2"/>
</dbReference>
<evidence type="ECO:0000256" key="1">
    <source>
        <dbReference type="ARBA" id="ARBA00022741"/>
    </source>
</evidence>
<evidence type="ECO:0000256" key="2">
    <source>
        <dbReference type="ARBA" id="ARBA00022801"/>
    </source>
</evidence>
<dbReference type="Pfam" id="PF00271">
    <property type="entry name" value="Helicase_C"/>
    <property type="match status" value="1"/>
</dbReference>
<proteinExistence type="predicted"/>
<dbReference type="PANTHER" id="PTHR14025:SF20">
    <property type="entry name" value="FANCONI ANEMIA GROUP M PROTEIN"/>
    <property type="match status" value="1"/>
</dbReference>
<evidence type="ECO:0000256" key="5">
    <source>
        <dbReference type="SAM" id="MobiDB-lite"/>
    </source>
</evidence>
<dbReference type="GO" id="GO:0016787">
    <property type="term" value="F:hydrolase activity"/>
    <property type="evidence" value="ECO:0007669"/>
    <property type="project" value="UniProtKB-KW"/>
</dbReference>
<feature type="domain" description="Helicase C-terminal" evidence="6">
    <location>
        <begin position="1"/>
        <end position="107"/>
    </location>
</feature>
<reference evidence="7" key="1">
    <citation type="submission" date="2013-08" db="EMBL/GenBank/DDBJ databases">
        <authorList>
            <person name="Mendez C."/>
            <person name="Richter M."/>
            <person name="Ferrer M."/>
            <person name="Sanchez J."/>
        </authorList>
    </citation>
    <scope>NUCLEOTIDE SEQUENCE</scope>
</reference>
<gene>
    <name evidence="7" type="ORF">B1B_16780</name>
</gene>
<dbReference type="EMBL" id="AUZY01011184">
    <property type="protein sequence ID" value="EQD35753.1"/>
    <property type="molecule type" value="Genomic_DNA"/>
</dbReference>
<keyword evidence="1" id="KW-0547">Nucleotide-binding</keyword>